<feature type="repeat" description="PPR" evidence="5">
    <location>
        <begin position="226"/>
        <end position="260"/>
    </location>
</feature>
<keyword evidence="6" id="KW-0175">Coiled coil</keyword>
<dbReference type="Pfam" id="PF23276">
    <property type="entry name" value="TPR_24"/>
    <property type="match status" value="1"/>
</dbReference>
<dbReference type="GO" id="GO:0005739">
    <property type="term" value="C:mitochondrion"/>
    <property type="evidence" value="ECO:0007669"/>
    <property type="project" value="UniProtKB-ARBA"/>
</dbReference>
<evidence type="ECO:0000256" key="1">
    <source>
        <dbReference type="ARBA" id="ARBA00006192"/>
    </source>
</evidence>
<feature type="repeat" description="PPR" evidence="5">
    <location>
        <begin position="336"/>
        <end position="371"/>
    </location>
</feature>
<comment type="subunit">
    <text evidence="4">Binds to mitochondrial small subunit 15S rRNA.</text>
</comment>
<protein>
    <submittedName>
        <fullName evidence="9">Mitochondrial group I intron splicing factor dmr1</fullName>
    </submittedName>
</protein>
<dbReference type="PROSITE" id="PS51375">
    <property type="entry name" value="PPR"/>
    <property type="match status" value="4"/>
</dbReference>
<dbReference type="STRING" id="1198029.A0A1U7LVI6"/>
<keyword evidence="10" id="KW-1185">Reference proteome</keyword>
<comment type="function">
    <text evidence="3">Regulates mitochondrial small subunit maturation by controlling 15S rRNA 5'-end processing. Localizes to the 5' precursor of the 15S rRNA in a position that is subsequently occupied by mS47 in the mature yeast mtSSU. Uses structure and sequence-specific RNA recognition, binding to a single-stranded region of the precursor and specifically recognizing bases -6 to -1. The exchange of Ccm1 for mS47 is coupled to the irreversible removal of precursor rRNA that is accompanied by conformational changes of the mitoribosomal proteins uS5m and mS26. These conformational changes signal completion of 5'-end rRNA processing through protection of the mature 5'-end of the 15S rRNA and stabilization of mS47. The removal of the 5' precursor together with the dissociation of Ccm1 may be catalyzed by the 5'-3' exoribonuclease Pet127. Involved in the specific removal of group I introns in mitochondrial encoded transcripts.</text>
</comment>
<feature type="region of interest" description="Disordered" evidence="7">
    <location>
        <begin position="666"/>
        <end position="685"/>
    </location>
</feature>
<keyword evidence="2" id="KW-0677">Repeat</keyword>
<dbReference type="InterPro" id="IPR002885">
    <property type="entry name" value="PPR_rpt"/>
</dbReference>
<dbReference type="NCBIfam" id="TIGR00756">
    <property type="entry name" value="PPR"/>
    <property type="match status" value="3"/>
</dbReference>
<feature type="coiled-coil region" evidence="6">
    <location>
        <begin position="46"/>
        <end position="73"/>
    </location>
</feature>
<gene>
    <name evidence="9" type="ORF">NEOLI_000283</name>
</gene>
<dbReference type="PANTHER" id="PTHR47447">
    <property type="entry name" value="OS03G0856100 PROTEIN"/>
    <property type="match status" value="1"/>
</dbReference>
<dbReference type="EMBL" id="LXFE01000167">
    <property type="protein sequence ID" value="OLL26562.1"/>
    <property type="molecule type" value="Genomic_DNA"/>
</dbReference>
<evidence type="ECO:0000256" key="3">
    <source>
        <dbReference type="ARBA" id="ARBA00044493"/>
    </source>
</evidence>
<dbReference type="PANTHER" id="PTHR47447:SF17">
    <property type="entry name" value="OS12G0638900 PROTEIN"/>
    <property type="match status" value="1"/>
</dbReference>
<sequence length="698" mass="80163">MLRRNQNSASYLRTALSILYPLVSPTSFVCSKCQRRSRSTQKLSKSSLLLRNIKALEDKIESLQERLKLHEKTQKIELETANLLITDEALDQAYATLNASKSQQVPALPQPFGDTKVAMLIRNRLKTCFDFSTSGDPDWIPFFDLLAQNDGFKGLNIDQVNRFLHYVPSMERGSLVDISLQMLKSQKLEPDILTHDLFLDGLAESKQVCKAEQMFRALKKGSLTPTIYTYAHMLKLYSRIPDLKSASRLFNEMQEAQVTPNLTAYTTLIATAIRAKYPQEAWKIFDLVKFRGGSDLPDDKTYSLMIHACAQTGEAERAFDLLEEMTTRPLNPLTPTNQTFNALLHACAVRKDYFHEVWKVVDRIQESGFKLDLFTWNSLLQACGKNGELDRARIILRKMTEMGRVDPNYAPNEISYQHIFRAYATTKGELKKSTRRKAAKATSPSVIFHITKSQGQVDLILIFAEQSPTTQGDIIEESWQVYQYIQQTHPEYISTQLTNALLSVPVSHQLFSKFKQYYDILYSDNPLNHLPMRNAYTYDIALQAAYGAKAEIFAQSIWDARGHWRRREKQSPTISKEELYKKDFDAARTMIGTLSRCNNLDEACKLLRSSERLFAWTRSHLTTMYVKSVQNNHQEARQLVLRVVNSRPQSEEEIVQGPKWAIWKRSRSHSVASPPEEKSRRPLRKNNRLQSGISLEFM</sequence>
<evidence type="ECO:0000313" key="10">
    <source>
        <dbReference type="Proteomes" id="UP000186594"/>
    </source>
</evidence>
<dbReference type="AlphaFoldDB" id="A0A1U7LVI6"/>
<dbReference type="InterPro" id="IPR057027">
    <property type="entry name" value="TPR_mt"/>
</dbReference>
<feature type="repeat" description="PPR" evidence="5">
    <location>
        <begin position="372"/>
        <end position="406"/>
    </location>
</feature>
<evidence type="ECO:0000256" key="6">
    <source>
        <dbReference type="SAM" id="Coils"/>
    </source>
</evidence>
<name>A0A1U7LVI6_NEOID</name>
<dbReference type="InterPro" id="IPR011990">
    <property type="entry name" value="TPR-like_helical_dom_sf"/>
</dbReference>
<accession>A0A1U7LVI6</accession>
<feature type="repeat" description="PPR" evidence="5">
    <location>
        <begin position="298"/>
        <end position="332"/>
    </location>
</feature>
<reference evidence="9 10" key="1">
    <citation type="submission" date="2016-04" db="EMBL/GenBank/DDBJ databases">
        <title>Evolutionary innovation and constraint leading to complex multicellularity in the Ascomycota.</title>
        <authorList>
            <person name="Cisse O."/>
            <person name="Nguyen A."/>
            <person name="Hewitt D.A."/>
            <person name="Jedd G."/>
            <person name="Stajich J.E."/>
        </authorList>
    </citation>
    <scope>NUCLEOTIDE SEQUENCE [LARGE SCALE GENOMIC DNA]</scope>
    <source>
        <strain evidence="9 10">DAH-3</strain>
    </source>
</reference>
<evidence type="ECO:0000259" key="8">
    <source>
        <dbReference type="Pfam" id="PF23276"/>
    </source>
</evidence>
<dbReference type="Gene3D" id="1.25.40.10">
    <property type="entry name" value="Tetratricopeptide repeat domain"/>
    <property type="match status" value="2"/>
</dbReference>
<evidence type="ECO:0000256" key="4">
    <source>
        <dbReference type="ARBA" id="ARBA00044511"/>
    </source>
</evidence>
<evidence type="ECO:0000256" key="7">
    <source>
        <dbReference type="SAM" id="MobiDB-lite"/>
    </source>
</evidence>
<proteinExistence type="inferred from homology"/>
<feature type="domain" description="Pentatricopeptide repeat-containing protein-mitochondrial" evidence="8">
    <location>
        <begin position="301"/>
        <end position="392"/>
    </location>
</feature>
<comment type="similarity">
    <text evidence="1">Belongs to the CCM1 family.</text>
</comment>
<evidence type="ECO:0000313" key="9">
    <source>
        <dbReference type="EMBL" id="OLL26562.1"/>
    </source>
</evidence>
<dbReference type="Pfam" id="PF13812">
    <property type="entry name" value="PPR_3"/>
    <property type="match status" value="1"/>
</dbReference>
<dbReference type="Proteomes" id="UP000186594">
    <property type="component" value="Unassembled WGS sequence"/>
</dbReference>
<organism evidence="9 10">
    <name type="scientific">Neolecta irregularis (strain DAH-3)</name>
    <dbReference type="NCBI Taxonomy" id="1198029"/>
    <lineage>
        <taxon>Eukaryota</taxon>
        <taxon>Fungi</taxon>
        <taxon>Dikarya</taxon>
        <taxon>Ascomycota</taxon>
        <taxon>Taphrinomycotina</taxon>
        <taxon>Neolectales</taxon>
        <taxon>Neolectaceae</taxon>
        <taxon>Neolecta</taxon>
    </lineage>
</organism>
<evidence type="ECO:0000256" key="2">
    <source>
        <dbReference type="ARBA" id="ARBA00022737"/>
    </source>
</evidence>
<dbReference type="OrthoDB" id="185373at2759"/>
<evidence type="ECO:0000256" key="5">
    <source>
        <dbReference type="PROSITE-ProRule" id="PRU00708"/>
    </source>
</evidence>
<dbReference type="OMA" id="ESSAIWA"/>
<comment type="caution">
    <text evidence="9">The sequence shown here is derived from an EMBL/GenBank/DDBJ whole genome shotgun (WGS) entry which is preliminary data.</text>
</comment>